<dbReference type="PANTHER" id="PTHR33048">
    <property type="entry name" value="PTH11-LIKE INTEGRAL MEMBRANE PROTEIN (AFU_ORTHOLOGUE AFUA_5G11245)"/>
    <property type="match status" value="1"/>
</dbReference>
<dbReference type="EMBL" id="JAUIQD010000003">
    <property type="protein sequence ID" value="KAK3356514.1"/>
    <property type="molecule type" value="Genomic_DNA"/>
</dbReference>
<evidence type="ECO:0000256" key="2">
    <source>
        <dbReference type="ARBA" id="ARBA00022692"/>
    </source>
</evidence>
<proteinExistence type="inferred from homology"/>
<keyword evidence="10" id="KW-1185">Reference proteome</keyword>
<keyword evidence="2 7" id="KW-0812">Transmembrane</keyword>
<feature type="transmembrane region" description="Helical" evidence="7">
    <location>
        <begin position="71"/>
        <end position="94"/>
    </location>
</feature>
<evidence type="ECO:0000256" key="1">
    <source>
        <dbReference type="ARBA" id="ARBA00004141"/>
    </source>
</evidence>
<dbReference type="GO" id="GO:0016020">
    <property type="term" value="C:membrane"/>
    <property type="evidence" value="ECO:0007669"/>
    <property type="project" value="UniProtKB-SubCell"/>
</dbReference>
<dbReference type="InterPro" id="IPR052337">
    <property type="entry name" value="SAT4-like"/>
</dbReference>
<dbReference type="Pfam" id="PF20684">
    <property type="entry name" value="Fung_rhodopsin"/>
    <property type="match status" value="1"/>
</dbReference>
<feature type="transmembrane region" description="Helical" evidence="7">
    <location>
        <begin position="218"/>
        <end position="238"/>
    </location>
</feature>
<evidence type="ECO:0000259" key="8">
    <source>
        <dbReference type="Pfam" id="PF20684"/>
    </source>
</evidence>
<name>A0AAJ0HKM4_9PEZI</name>
<reference evidence="9" key="1">
    <citation type="journal article" date="2023" name="Mol. Phylogenet. Evol.">
        <title>Genome-scale phylogeny and comparative genomics of the fungal order Sordariales.</title>
        <authorList>
            <person name="Hensen N."/>
            <person name="Bonometti L."/>
            <person name="Westerberg I."/>
            <person name="Brannstrom I.O."/>
            <person name="Guillou S."/>
            <person name="Cros-Aarteil S."/>
            <person name="Calhoun S."/>
            <person name="Haridas S."/>
            <person name="Kuo A."/>
            <person name="Mondo S."/>
            <person name="Pangilinan J."/>
            <person name="Riley R."/>
            <person name="LaButti K."/>
            <person name="Andreopoulos B."/>
            <person name="Lipzen A."/>
            <person name="Chen C."/>
            <person name="Yan M."/>
            <person name="Daum C."/>
            <person name="Ng V."/>
            <person name="Clum A."/>
            <person name="Steindorff A."/>
            <person name="Ohm R.A."/>
            <person name="Martin F."/>
            <person name="Silar P."/>
            <person name="Natvig D.O."/>
            <person name="Lalanne C."/>
            <person name="Gautier V."/>
            <person name="Ament-Velasquez S.L."/>
            <person name="Kruys A."/>
            <person name="Hutchinson M.I."/>
            <person name="Powell A.J."/>
            <person name="Barry K."/>
            <person name="Miller A.N."/>
            <person name="Grigoriev I.V."/>
            <person name="Debuchy R."/>
            <person name="Gladieux P."/>
            <person name="Hiltunen Thoren M."/>
            <person name="Johannesson H."/>
        </authorList>
    </citation>
    <scope>NUCLEOTIDE SEQUENCE</scope>
    <source>
        <strain evidence="9">CBS 955.72</strain>
    </source>
</reference>
<feature type="compositionally biased region" description="Pro residues" evidence="6">
    <location>
        <begin position="10"/>
        <end position="20"/>
    </location>
</feature>
<feature type="compositionally biased region" description="Basic and acidic residues" evidence="6">
    <location>
        <begin position="337"/>
        <end position="351"/>
    </location>
</feature>
<evidence type="ECO:0000256" key="6">
    <source>
        <dbReference type="SAM" id="MobiDB-lite"/>
    </source>
</evidence>
<accession>A0AAJ0HKM4</accession>
<feature type="transmembrane region" description="Helical" evidence="7">
    <location>
        <begin position="150"/>
        <end position="176"/>
    </location>
</feature>
<evidence type="ECO:0000256" key="4">
    <source>
        <dbReference type="ARBA" id="ARBA00023136"/>
    </source>
</evidence>
<feature type="region of interest" description="Disordered" evidence="6">
    <location>
        <begin position="1"/>
        <end position="22"/>
    </location>
</feature>
<keyword evidence="4 7" id="KW-0472">Membrane</keyword>
<comment type="caution">
    <text evidence="9">The sequence shown here is derived from an EMBL/GenBank/DDBJ whole genome shotgun (WGS) entry which is preliminary data.</text>
</comment>
<gene>
    <name evidence="9" type="ORF">B0T25DRAFT_497110</name>
</gene>
<sequence length="351" mass="39133">MADTSSAAPVLPPPPPPRTGPGPLGVLGGSDRSYQVDIIVCAVVTAIIGCVFVALRFYTRRVIIYVLGWEDWLILAAQIFSIAMCAGFIHEVALGHGKHVWLIPVENISPMAKAGWYTILFYELSLFCSQVSIMLLYIRIWTIPWVRRTAHVLLALVLVYNTLVVAMVATACVPLSAFWDFTIQANTYLHVIVDFMIYLLPMPVILRVRFPRRQKALLLVLFAFGFFVCAISIIRLYILKITADTLDYTFDNIPIAIWSCLETNATVVIACFMTMKPLLSKFFPNVTNPGGEGDEQYQQDAMADSTGRVPTIGSRPSRMILIEQHESWMFTGEGGEAEEKPGKAHSPDLRD</sequence>
<dbReference type="Proteomes" id="UP001275084">
    <property type="component" value="Unassembled WGS sequence"/>
</dbReference>
<dbReference type="InterPro" id="IPR049326">
    <property type="entry name" value="Rhodopsin_dom_fungi"/>
</dbReference>
<reference evidence="9" key="2">
    <citation type="submission" date="2023-06" db="EMBL/GenBank/DDBJ databases">
        <authorList>
            <consortium name="Lawrence Berkeley National Laboratory"/>
            <person name="Haridas S."/>
            <person name="Hensen N."/>
            <person name="Bonometti L."/>
            <person name="Westerberg I."/>
            <person name="Brannstrom I.O."/>
            <person name="Guillou S."/>
            <person name="Cros-Aarteil S."/>
            <person name="Calhoun S."/>
            <person name="Kuo A."/>
            <person name="Mondo S."/>
            <person name="Pangilinan J."/>
            <person name="Riley R."/>
            <person name="Labutti K."/>
            <person name="Andreopoulos B."/>
            <person name="Lipzen A."/>
            <person name="Chen C."/>
            <person name="Yanf M."/>
            <person name="Daum C."/>
            <person name="Ng V."/>
            <person name="Clum A."/>
            <person name="Steindorff A."/>
            <person name="Ohm R."/>
            <person name="Martin F."/>
            <person name="Silar P."/>
            <person name="Natvig D."/>
            <person name="Lalanne C."/>
            <person name="Gautier V."/>
            <person name="Ament-Velasquez S.L."/>
            <person name="Kruys A."/>
            <person name="Hutchinson M.I."/>
            <person name="Powell A.J."/>
            <person name="Barry K."/>
            <person name="Miller A.N."/>
            <person name="Grigoriev I.V."/>
            <person name="Debuchy R."/>
            <person name="Gladieux P."/>
            <person name="Thoren M.H."/>
            <person name="Johannesson H."/>
        </authorList>
    </citation>
    <scope>NUCLEOTIDE SEQUENCE</scope>
    <source>
        <strain evidence="9">CBS 955.72</strain>
    </source>
</reference>
<feature type="region of interest" description="Disordered" evidence="6">
    <location>
        <begin position="331"/>
        <end position="351"/>
    </location>
</feature>
<keyword evidence="3 7" id="KW-1133">Transmembrane helix</keyword>
<evidence type="ECO:0000256" key="7">
    <source>
        <dbReference type="SAM" id="Phobius"/>
    </source>
</evidence>
<dbReference type="AlphaFoldDB" id="A0AAJ0HKM4"/>
<evidence type="ECO:0000256" key="5">
    <source>
        <dbReference type="ARBA" id="ARBA00038359"/>
    </source>
</evidence>
<feature type="transmembrane region" description="Helical" evidence="7">
    <location>
        <begin position="114"/>
        <end position="138"/>
    </location>
</feature>
<feature type="transmembrane region" description="Helical" evidence="7">
    <location>
        <begin position="34"/>
        <end position="59"/>
    </location>
</feature>
<dbReference type="PANTHER" id="PTHR33048:SF47">
    <property type="entry name" value="INTEGRAL MEMBRANE PROTEIN-RELATED"/>
    <property type="match status" value="1"/>
</dbReference>
<feature type="transmembrane region" description="Helical" evidence="7">
    <location>
        <begin position="253"/>
        <end position="273"/>
    </location>
</feature>
<protein>
    <recommendedName>
        <fullName evidence="8">Rhodopsin domain-containing protein</fullName>
    </recommendedName>
</protein>
<evidence type="ECO:0000256" key="3">
    <source>
        <dbReference type="ARBA" id="ARBA00022989"/>
    </source>
</evidence>
<feature type="domain" description="Rhodopsin" evidence="8">
    <location>
        <begin position="55"/>
        <end position="281"/>
    </location>
</feature>
<evidence type="ECO:0000313" key="10">
    <source>
        <dbReference type="Proteomes" id="UP001275084"/>
    </source>
</evidence>
<comment type="similarity">
    <text evidence="5">Belongs to the SAT4 family.</text>
</comment>
<organism evidence="9 10">
    <name type="scientific">Lasiosphaeria hispida</name>
    <dbReference type="NCBI Taxonomy" id="260671"/>
    <lineage>
        <taxon>Eukaryota</taxon>
        <taxon>Fungi</taxon>
        <taxon>Dikarya</taxon>
        <taxon>Ascomycota</taxon>
        <taxon>Pezizomycotina</taxon>
        <taxon>Sordariomycetes</taxon>
        <taxon>Sordariomycetidae</taxon>
        <taxon>Sordariales</taxon>
        <taxon>Lasiosphaeriaceae</taxon>
        <taxon>Lasiosphaeria</taxon>
    </lineage>
</organism>
<evidence type="ECO:0000313" key="9">
    <source>
        <dbReference type="EMBL" id="KAK3356514.1"/>
    </source>
</evidence>
<comment type="subcellular location">
    <subcellularLocation>
        <location evidence="1">Membrane</location>
        <topology evidence="1">Multi-pass membrane protein</topology>
    </subcellularLocation>
</comment>
<feature type="transmembrane region" description="Helical" evidence="7">
    <location>
        <begin position="188"/>
        <end position="206"/>
    </location>
</feature>